<dbReference type="GO" id="GO:0016567">
    <property type="term" value="P:protein ubiquitination"/>
    <property type="evidence" value="ECO:0007669"/>
    <property type="project" value="InterPro"/>
</dbReference>
<dbReference type="InterPro" id="IPR001680">
    <property type="entry name" value="WD40_rpt"/>
</dbReference>
<organism evidence="5 6">
    <name type="scientific">Strigamia maritima</name>
    <name type="common">European centipede</name>
    <name type="synonym">Geophilus maritimus</name>
    <dbReference type="NCBI Taxonomy" id="126957"/>
    <lineage>
        <taxon>Eukaryota</taxon>
        <taxon>Metazoa</taxon>
        <taxon>Ecdysozoa</taxon>
        <taxon>Arthropoda</taxon>
        <taxon>Myriapoda</taxon>
        <taxon>Chilopoda</taxon>
        <taxon>Pleurostigmophora</taxon>
        <taxon>Geophilomorpha</taxon>
        <taxon>Linotaeniidae</taxon>
        <taxon>Strigamia</taxon>
    </lineage>
</organism>
<dbReference type="SUPFAM" id="SSF57850">
    <property type="entry name" value="RING/U-box"/>
    <property type="match status" value="1"/>
</dbReference>
<evidence type="ECO:0000256" key="2">
    <source>
        <dbReference type="ARBA" id="ARBA00022737"/>
    </source>
</evidence>
<dbReference type="Gene3D" id="2.130.10.10">
    <property type="entry name" value="YVTN repeat-like/Quinoprotein amine dehydrogenase"/>
    <property type="match status" value="2"/>
</dbReference>
<dbReference type="InterPro" id="IPR036322">
    <property type="entry name" value="WD40_repeat_dom_sf"/>
</dbReference>
<reference evidence="5" key="2">
    <citation type="submission" date="2015-02" db="UniProtKB">
        <authorList>
            <consortium name="EnsemblMetazoa"/>
        </authorList>
    </citation>
    <scope>IDENTIFICATION</scope>
</reference>
<dbReference type="PROSITE" id="PS50082">
    <property type="entry name" value="WD_REPEATS_2"/>
    <property type="match status" value="6"/>
</dbReference>
<dbReference type="Pfam" id="PF00400">
    <property type="entry name" value="WD40"/>
    <property type="match status" value="6"/>
</dbReference>
<evidence type="ECO:0000256" key="1">
    <source>
        <dbReference type="ARBA" id="ARBA00022574"/>
    </source>
</evidence>
<name>T1IUY7_STRMM</name>
<dbReference type="SMART" id="SM00504">
    <property type="entry name" value="Ubox"/>
    <property type="match status" value="1"/>
</dbReference>
<feature type="repeat" description="WD" evidence="3">
    <location>
        <begin position="13"/>
        <end position="45"/>
    </location>
</feature>
<dbReference type="EnsemblMetazoa" id="SMAR004973-RA">
    <property type="protein sequence ID" value="SMAR004973-PA"/>
    <property type="gene ID" value="SMAR004973"/>
</dbReference>
<dbReference type="Gene3D" id="3.30.40.10">
    <property type="entry name" value="Zinc/RING finger domain, C3HC4 (zinc finger)"/>
    <property type="match status" value="1"/>
</dbReference>
<accession>T1IUY7</accession>
<evidence type="ECO:0000256" key="3">
    <source>
        <dbReference type="PROSITE-ProRule" id="PRU00221"/>
    </source>
</evidence>
<keyword evidence="1 3" id="KW-0853">WD repeat</keyword>
<evidence type="ECO:0000313" key="6">
    <source>
        <dbReference type="Proteomes" id="UP000014500"/>
    </source>
</evidence>
<keyword evidence="2" id="KW-0677">Repeat</keyword>
<dbReference type="HOGENOM" id="CLU_038099_0_0_1"/>
<dbReference type="STRING" id="126957.T1IUY7"/>
<dbReference type="PROSITE" id="PS51698">
    <property type="entry name" value="U_BOX"/>
    <property type="match status" value="1"/>
</dbReference>
<protein>
    <recommendedName>
        <fullName evidence="4">U-box domain-containing protein</fullName>
    </recommendedName>
</protein>
<feature type="repeat" description="WD" evidence="3">
    <location>
        <begin position="265"/>
        <end position="306"/>
    </location>
</feature>
<sequence>MAEVTEVDLVRTLYGHSSDVTSVDFKDNMLATCSSDKSVRLWSFDAEPETMWELPYSPLLAHKYTTGELDYTLKHPSGLGVRVCTISSNGSRLATAGEDDCIIVWDLNTRSLLKSLEGHEATVTAVSFTPDGSYLISGSNNCDLALWPVSYGGDQWLYRTLEAHDLGVLCASFSPTFILSDEEGCKEPGNNTFLLASGGNDCLVRLWHVKTGELNSVEQQLQLEGHSANVFSCKFSADGSILATTAGDKTVIIWDPLQGAILQKLERHTRYVTCCAFTSDGRHLATGSNDKTVIIWKLHRGSNTISVPVERQRPSQAVTVDFQTAQSAFKLSSLPDEYHCPITHELMRDPVIAADGFTYEQTAIMEWFESGKDSSPMTNDRLPHMQLTPNLVLKMLIQRNKESK</sequence>
<dbReference type="GO" id="GO:0004842">
    <property type="term" value="F:ubiquitin-protein transferase activity"/>
    <property type="evidence" value="ECO:0007669"/>
    <property type="project" value="InterPro"/>
</dbReference>
<dbReference type="PROSITE" id="PS50294">
    <property type="entry name" value="WD_REPEATS_REGION"/>
    <property type="match status" value="4"/>
</dbReference>
<feature type="repeat" description="WD" evidence="3">
    <location>
        <begin position="223"/>
        <end position="255"/>
    </location>
</feature>
<dbReference type="Proteomes" id="UP000014500">
    <property type="component" value="Unassembled WGS sequence"/>
</dbReference>
<dbReference type="OMA" id="YSEKAHD"/>
<feature type="repeat" description="WD" evidence="3">
    <location>
        <begin position="194"/>
        <end position="217"/>
    </location>
</feature>
<evidence type="ECO:0000259" key="4">
    <source>
        <dbReference type="PROSITE" id="PS51698"/>
    </source>
</evidence>
<feature type="repeat" description="WD" evidence="3">
    <location>
        <begin position="116"/>
        <end position="147"/>
    </location>
</feature>
<dbReference type="SMART" id="SM00320">
    <property type="entry name" value="WD40"/>
    <property type="match status" value="6"/>
</dbReference>
<proteinExistence type="predicted"/>
<dbReference type="InterPro" id="IPR013083">
    <property type="entry name" value="Znf_RING/FYVE/PHD"/>
</dbReference>
<dbReference type="PANTHER" id="PTHR19879">
    <property type="entry name" value="TRANSCRIPTION INITIATION FACTOR TFIID"/>
    <property type="match status" value="1"/>
</dbReference>
<dbReference type="PANTHER" id="PTHR19879:SF9">
    <property type="entry name" value="TRANSCRIPTION INITIATION FACTOR TFIID SUBUNIT 5"/>
    <property type="match status" value="1"/>
</dbReference>
<dbReference type="PhylomeDB" id="T1IUY7"/>
<dbReference type="InterPro" id="IPR015943">
    <property type="entry name" value="WD40/YVTN_repeat-like_dom_sf"/>
</dbReference>
<keyword evidence="6" id="KW-1185">Reference proteome</keyword>
<dbReference type="InterPro" id="IPR020472">
    <property type="entry name" value="WD40_PAC1"/>
</dbReference>
<dbReference type="InterPro" id="IPR003613">
    <property type="entry name" value="Ubox_domain"/>
</dbReference>
<dbReference type="CDD" id="cd00200">
    <property type="entry name" value="WD40"/>
    <property type="match status" value="1"/>
</dbReference>
<dbReference type="PRINTS" id="PR00320">
    <property type="entry name" value="GPROTEINBRPT"/>
</dbReference>
<feature type="domain" description="U-box" evidence="4">
    <location>
        <begin position="333"/>
        <end position="404"/>
    </location>
</feature>
<dbReference type="eggNOG" id="KOG4155">
    <property type="taxonomic scope" value="Eukaryota"/>
</dbReference>
<evidence type="ECO:0000313" key="5">
    <source>
        <dbReference type="EnsemblMetazoa" id="SMAR004973-PA"/>
    </source>
</evidence>
<reference evidence="6" key="1">
    <citation type="submission" date="2011-05" db="EMBL/GenBank/DDBJ databases">
        <authorList>
            <person name="Richards S.R."/>
            <person name="Qu J."/>
            <person name="Jiang H."/>
            <person name="Jhangiani S.N."/>
            <person name="Agravi P."/>
            <person name="Goodspeed R."/>
            <person name="Gross S."/>
            <person name="Mandapat C."/>
            <person name="Jackson L."/>
            <person name="Mathew T."/>
            <person name="Pu L."/>
            <person name="Thornton R."/>
            <person name="Saada N."/>
            <person name="Wilczek-Boney K.B."/>
            <person name="Lee S."/>
            <person name="Kovar C."/>
            <person name="Wu Y."/>
            <person name="Scherer S.E."/>
            <person name="Worley K.C."/>
            <person name="Muzny D.M."/>
            <person name="Gibbs R."/>
        </authorList>
    </citation>
    <scope>NUCLEOTIDE SEQUENCE</scope>
    <source>
        <strain evidence="6">Brora</strain>
    </source>
</reference>
<dbReference type="EMBL" id="JH431567">
    <property type="status" value="NOT_ANNOTATED_CDS"/>
    <property type="molecule type" value="Genomic_DNA"/>
</dbReference>
<dbReference type="Pfam" id="PF04564">
    <property type="entry name" value="U-box"/>
    <property type="match status" value="1"/>
</dbReference>
<feature type="repeat" description="WD" evidence="3">
    <location>
        <begin position="81"/>
        <end position="115"/>
    </location>
</feature>
<dbReference type="SUPFAM" id="SSF50978">
    <property type="entry name" value="WD40 repeat-like"/>
    <property type="match status" value="1"/>
</dbReference>
<dbReference type="AlphaFoldDB" id="T1IUY7"/>
<dbReference type="CDD" id="cd16655">
    <property type="entry name" value="RING-Ubox_WDSUB1-like"/>
    <property type="match status" value="1"/>
</dbReference>